<sequence length="67" mass="7810">MDNTVNFCCGRGQTGKARGWSEPQQDVKYFIHEIACGGYLGSAPRRREVPNMWSFRLRRLRPLPRLE</sequence>
<protein>
    <submittedName>
        <fullName evidence="1">Uncharacterized protein</fullName>
    </submittedName>
</protein>
<evidence type="ECO:0000313" key="2">
    <source>
        <dbReference type="Proteomes" id="UP000219338"/>
    </source>
</evidence>
<evidence type="ECO:0000313" key="1">
    <source>
        <dbReference type="EMBL" id="SJL14954.1"/>
    </source>
</evidence>
<keyword evidence="2" id="KW-1185">Reference proteome</keyword>
<dbReference type="Proteomes" id="UP000219338">
    <property type="component" value="Unassembled WGS sequence"/>
</dbReference>
<organism evidence="1 2">
    <name type="scientific">Armillaria ostoyae</name>
    <name type="common">Armillaria root rot fungus</name>
    <dbReference type="NCBI Taxonomy" id="47428"/>
    <lineage>
        <taxon>Eukaryota</taxon>
        <taxon>Fungi</taxon>
        <taxon>Dikarya</taxon>
        <taxon>Basidiomycota</taxon>
        <taxon>Agaricomycotina</taxon>
        <taxon>Agaricomycetes</taxon>
        <taxon>Agaricomycetidae</taxon>
        <taxon>Agaricales</taxon>
        <taxon>Marasmiineae</taxon>
        <taxon>Physalacriaceae</taxon>
        <taxon>Armillaria</taxon>
    </lineage>
</organism>
<dbReference type="EMBL" id="FUEG01000026">
    <property type="protein sequence ID" value="SJL14954.1"/>
    <property type="molecule type" value="Genomic_DNA"/>
</dbReference>
<dbReference type="AlphaFoldDB" id="A0A284S1U4"/>
<name>A0A284S1U4_ARMOS</name>
<reference evidence="2" key="1">
    <citation type="journal article" date="2017" name="Nat. Ecol. Evol.">
        <title>Genome expansion and lineage-specific genetic innovations in the forest pathogenic fungi Armillaria.</title>
        <authorList>
            <person name="Sipos G."/>
            <person name="Prasanna A.N."/>
            <person name="Walter M.C."/>
            <person name="O'Connor E."/>
            <person name="Balint B."/>
            <person name="Krizsan K."/>
            <person name="Kiss B."/>
            <person name="Hess J."/>
            <person name="Varga T."/>
            <person name="Slot J."/>
            <person name="Riley R."/>
            <person name="Boka B."/>
            <person name="Rigling D."/>
            <person name="Barry K."/>
            <person name="Lee J."/>
            <person name="Mihaltcheva S."/>
            <person name="LaButti K."/>
            <person name="Lipzen A."/>
            <person name="Waldron R."/>
            <person name="Moloney N.M."/>
            <person name="Sperisen C."/>
            <person name="Kredics L."/>
            <person name="Vagvoelgyi C."/>
            <person name="Patrignani A."/>
            <person name="Fitzpatrick D."/>
            <person name="Nagy I."/>
            <person name="Doyle S."/>
            <person name="Anderson J.B."/>
            <person name="Grigoriev I.V."/>
            <person name="Gueldener U."/>
            <person name="Muensterkoetter M."/>
            <person name="Nagy L.G."/>
        </authorList>
    </citation>
    <scope>NUCLEOTIDE SEQUENCE [LARGE SCALE GENOMIC DNA]</scope>
    <source>
        <strain evidence="2">C18/9</strain>
    </source>
</reference>
<proteinExistence type="predicted"/>
<accession>A0A284S1U4</accession>
<gene>
    <name evidence="1" type="ORF">ARMOST_18430</name>
</gene>